<evidence type="ECO:0000313" key="3">
    <source>
        <dbReference type="Proteomes" id="UP001162131"/>
    </source>
</evidence>
<sequence>MVYSKPLNILVVLALFLFDKGFTQSASWYLLKATEDTLPTGIATVDSNSPYITADDGSSLDPYVSCYSASLDGAQTWSLTTDTSSLITPSEYAFGFWVSFEKTISDKIFQFGSDTGAHYIVSSTKDGTLKVSYFSDATTTNTKSIAGRLIFIISHRLLVNLSQSYLHFVISSLKSKRSFSKIISLSWVP</sequence>
<dbReference type="AlphaFoldDB" id="A0AAU9KGD3"/>
<dbReference type="SUPFAM" id="SSF50939">
    <property type="entry name" value="Sialidases"/>
    <property type="match status" value="1"/>
</dbReference>
<dbReference type="EMBL" id="CAJZBQ010000064">
    <property type="protein sequence ID" value="CAG9336346.1"/>
    <property type="molecule type" value="Genomic_DNA"/>
</dbReference>
<organism evidence="2 3">
    <name type="scientific">Blepharisma stoltei</name>
    <dbReference type="NCBI Taxonomy" id="1481888"/>
    <lineage>
        <taxon>Eukaryota</taxon>
        <taxon>Sar</taxon>
        <taxon>Alveolata</taxon>
        <taxon>Ciliophora</taxon>
        <taxon>Postciliodesmatophora</taxon>
        <taxon>Heterotrichea</taxon>
        <taxon>Heterotrichida</taxon>
        <taxon>Blepharismidae</taxon>
        <taxon>Blepharisma</taxon>
    </lineage>
</organism>
<feature type="chain" id="PRO_5043403863" evidence="1">
    <location>
        <begin position="26"/>
        <end position="189"/>
    </location>
</feature>
<protein>
    <submittedName>
        <fullName evidence="2">Uncharacterized protein</fullName>
    </submittedName>
</protein>
<proteinExistence type="predicted"/>
<name>A0AAU9KGD3_9CILI</name>
<evidence type="ECO:0000256" key="1">
    <source>
        <dbReference type="SAM" id="SignalP"/>
    </source>
</evidence>
<evidence type="ECO:0000313" key="2">
    <source>
        <dbReference type="EMBL" id="CAG9336346.1"/>
    </source>
</evidence>
<gene>
    <name evidence="2" type="ORF">BSTOLATCC_MIC66223</name>
</gene>
<dbReference type="Proteomes" id="UP001162131">
    <property type="component" value="Unassembled WGS sequence"/>
</dbReference>
<comment type="caution">
    <text evidence="2">The sequence shown here is derived from an EMBL/GenBank/DDBJ whole genome shotgun (WGS) entry which is preliminary data.</text>
</comment>
<keyword evidence="1" id="KW-0732">Signal</keyword>
<dbReference type="InterPro" id="IPR036278">
    <property type="entry name" value="Sialidase_sf"/>
</dbReference>
<keyword evidence="3" id="KW-1185">Reference proteome</keyword>
<accession>A0AAU9KGD3</accession>
<feature type="signal peptide" evidence="1">
    <location>
        <begin position="1"/>
        <end position="25"/>
    </location>
</feature>
<reference evidence="2" key="1">
    <citation type="submission" date="2021-09" db="EMBL/GenBank/DDBJ databases">
        <authorList>
            <consortium name="AG Swart"/>
            <person name="Singh M."/>
            <person name="Singh A."/>
            <person name="Seah K."/>
            <person name="Emmerich C."/>
        </authorList>
    </citation>
    <scope>NUCLEOTIDE SEQUENCE</scope>
    <source>
        <strain evidence="2">ATCC30299</strain>
    </source>
</reference>